<evidence type="ECO:0000313" key="10">
    <source>
        <dbReference type="EMBL" id="KAF1982008.1"/>
    </source>
</evidence>
<dbReference type="Gene3D" id="2.40.50.100">
    <property type="match status" value="1"/>
</dbReference>
<dbReference type="PROSITE" id="PS50968">
    <property type="entry name" value="BIOTINYL_LIPOYL"/>
    <property type="match status" value="1"/>
</dbReference>
<dbReference type="OrthoDB" id="196847at2759"/>
<dbReference type="InterPro" id="IPR016185">
    <property type="entry name" value="PreATP-grasp_dom_sf"/>
</dbReference>
<feature type="domain" description="ATP-grasp" evidence="8">
    <location>
        <begin position="123"/>
        <end position="318"/>
    </location>
</feature>
<dbReference type="SMART" id="SM00878">
    <property type="entry name" value="Biotin_carb_C"/>
    <property type="match status" value="1"/>
</dbReference>
<feature type="domain" description="Biotin carboxylation" evidence="9">
    <location>
        <begin position="8"/>
        <end position="455"/>
    </location>
</feature>
<dbReference type="Pfam" id="PF00364">
    <property type="entry name" value="Biotin_lipoyl"/>
    <property type="match status" value="1"/>
</dbReference>
<dbReference type="InterPro" id="IPR011764">
    <property type="entry name" value="Biotin_carboxylation_dom"/>
</dbReference>
<evidence type="ECO:0000256" key="1">
    <source>
        <dbReference type="ARBA" id="ARBA00001953"/>
    </source>
</evidence>
<proteinExistence type="predicted"/>
<evidence type="ECO:0000256" key="6">
    <source>
        <dbReference type="PROSITE-ProRule" id="PRU00409"/>
    </source>
</evidence>
<dbReference type="InterPro" id="IPR011053">
    <property type="entry name" value="Single_hybrid_motif"/>
</dbReference>
<dbReference type="FunFam" id="3.30.1490.20:FF:000003">
    <property type="entry name" value="acetyl-CoA carboxylase isoform X1"/>
    <property type="match status" value="1"/>
</dbReference>
<evidence type="ECO:0000259" key="7">
    <source>
        <dbReference type="PROSITE" id="PS50968"/>
    </source>
</evidence>
<feature type="domain" description="Lipoyl-binding" evidence="7">
    <location>
        <begin position="579"/>
        <end position="658"/>
    </location>
</feature>
<sequence>MSRPEPRPIQRLLIANRGEIAQRIISAARELDIETYAIYSGEDVSHTNGAAYTLKLSSPASFMNISELMLLAKSNKIDAVHPGYGFLSESADFSRRMWEEAGITVVGPGWETLSRTGDKLQAKALAQECSVPTLPALTSPTNDVGQLRQFAQKAGYPIMIKAIDGGGGRGIRLVRSEDQLESNARRAIEESPSRQVFAEKAAVDGYRHVEVQIVGDGEGGVYHLWERECSIQRRYQKVVEIAPSTMGDRKLAAEVINAAIRMAKKVNYFSLGTFEFLANSKTSSFYFLEINPRLQVEHTITESLTSVDIVRTQLLLSQGEPLSSSLSFLSQDPATPPSLHSIQLRITAENVHSDWTLSIGKLTSFSFPSGNGIRIDTNLVSGTPSIITADFDSLIAKVIVTASSWPAAVSKASRALQDTKVVGVKTNLDVLRGIVAHPDFLHGRCDTTWLETHQTALLHHGESLSSELPKSILPTTTSSSTSAAAIASSNSVPIFRKGDAWSLTLSSPDAKKSAKASSKQQEAPGHLQITKLLRNEFPASLAADILFTPPPSISSQPQPTPYILTLASTSASAASLTSTHRRGDPKNERHVIIPFPGKLVDVLVDVGDFVSKGMTVAVVQQMKMELEVRSSGSGTVGWVTEAEDGEEVGEGVLVCELEGEKEMAPKL</sequence>
<dbReference type="PANTHER" id="PTHR45007">
    <property type="entry name" value="CARBOXYLASE, PUTATIVE (AFU_ORTHOLOGUE AFUA_5G07570)-RELATED"/>
    <property type="match status" value="1"/>
</dbReference>
<keyword evidence="2" id="KW-0436">Ligase</keyword>
<gene>
    <name evidence="10" type="ORF">K402DRAFT_363820</name>
</gene>
<dbReference type="PROSITE" id="PS50979">
    <property type="entry name" value="BC"/>
    <property type="match status" value="1"/>
</dbReference>
<dbReference type="Pfam" id="PF00289">
    <property type="entry name" value="Biotin_carb_N"/>
    <property type="match status" value="1"/>
</dbReference>
<dbReference type="InterPro" id="IPR011054">
    <property type="entry name" value="Rudment_hybrid_motif"/>
</dbReference>
<dbReference type="InterPro" id="IPR000089">
    <property type="entry name" value="Biotin_lipoyl"/>
</dbReference>
<dbReference type="InterPro" id="IPR005481">
    <property type="entry name" value="BC-like_N"/>
</dbReference>
<protein>
    <submittedName>
        <fullName evidence="10">Uncharacterized protein</fullName>
    </submittedName>
</protein>
<dbReference type="GO" id="GO:0016874">
    <property type="term" value="F:ligase activity"/>
    <property type="evidence" value="ECO:0007669"/>
    <property type="project" value="UniProtKB-KW"/>
</dbReference>
<name>A0A6G1GMQ1_9PEZI</name>
<dbReference type="EMBL" id="ML977190">
    <property type="protein sequence ID" value="KAF1982008.1"/>
    <property type="molecule type" value="Genomic_DNA"/>
</dbReference>
<dbReference type="PROSITE" id="PS00867">
    <property type="entry name" value="CPSASE_2"/>
    <property type="match status" value="1"/>
</dbReference>
<dbReference type="InterPro" id="IPR005479">
    <property type="entry name" value="CPAse_ATP-bd"/>
</dbReference>
<dbReference type="SUPFAM" id="SSF52440">
    <property type="entry name" value="PreATP-grasp domain"/>
    <property type="match status" value="1"/>
</dbReference>
<evidence type="ECO:0000256" key="2">
    <source>
        <dbReference type="ARBA" id="ARBA00022598"/>
    </source>
</evidence>
<dbReference type="GO" id="GO:0005524">
    <property type="term" value="F:ATP binding"/>
    <property type="evidence" value="ECO:0007669"/>
    <property type="project" value="UniProtKB-UniRule"/>
</dbReference>
<dbReference type="Pfam" id="PF02785">
    <property type="entry name" value="Biotin_carb_C"/>
    <property type="match status" value="1"/>
</dbReference>
<organism evidence="10 11">
    <name type="scientific">Aulographum hederae CBS 113979</name>
    <dbReference type="NCBI Taxonomy" id="1176131"/>
    <lineage>
        <taxon>Eukaryota</taxon>
        <taxon>Fungi</taxon>
        <taxon>Dikarya</taxon>
        <taxon>Ascomycota</taxon>
        <taxon>Pezizomycotina</taxon>
        <taxon>Dothideomycetes</taxon>
        <taxon>Pleosporomycetidae</taxon>
        <taxon>Aulographales</taxon>
        <taxon>Aulographaceae</taxon>
    </lineage>
</organism>
<dbReference type="CDD" id="cd06850">
    <property type="entry name" value="biotinyl_domain"/>
    <property type="match status" value="1"/>
</dbReference>
<evidence type="ECO:0000259" key="9">
    <source>
        <dbReference type="PROSITE" id="PS50979"/>
    </source>
</evidence>
<dbReference type="GO" id="GO:0046872">
    <property type="term" value="F:metal ion binding"/>
    <property type="evidence" value="ECO:0007669"/>
    <property type="project" value="InterPro"/>
</dbReference>
<comment type="cofactor">
    <cofactor evidence="1">
        <name>biotin</name>
        <dbReference type="ChEBI" id="CHEBI:57586"/>
    </cofactor>
</comment>
<dbReference type="PANTHER" id="PTHR45007:SF1">
    <property type="entry name" value="CARBOXYLASE, PUTATIVE (AFU_ORTHOLOGUE AFUA_5G07570)-RELATED"/>
    <property type="match status" value="1"/>
</dbReference>
<evidence type="ECO:0000313" key="11">
    <source>
        <dbReference type="Proteomes" id="UP000800041"/>
    </source>
</evidence>
<keyword evidence="4 6" id="KW-0067">ATP-binding</keyword>
<keyword evidence="11" id="KW-1185">Reference proteome</keyword>
<dbReference type="PROSITE" id="PS50975">
    <property type="entry name" value="ATP_GRASP"/>
    <property type="match status" value="1"/>
</dbReference>
<reference evidence="10" key="1">
    <citation type="journal article" date="2020" name="Stud. Mycol.">
        <title>101 Dothideomycetes genomes: a test case for predicting lifestyles and emergence of pathogens.</title>
        <authorList>
            <person name="Haridas S."/>
            <person name="Albert R."/>
            <person name="Binder M."/>
            <person name="Bloem J."/>
            <person name="Labutti K."/>
            <person name="Salamov A."/>
            <person name="Andreopoulos B."/>
            <person name="Baker S."/>
            <person name="Barry K."/>
            <person name="Bills G."/>
            <person name="Bluhm B."/>
            <person name="Cannon C."/>
            <person name="Castanera R."/>
            <person name="Culley D."/>
            <person name="Daum C."/>
            <person name="Ezra D."/>
            <person name="Gonzalez J."/>
            <person name="Henrissat B."/>
            <person name="Kuo A."/>
            <person name="Liang C."/>
            <person name="Lipzen A."/>
            <person name="Lutzoni F."/>
            <person name="Magnuson J."/>
            <person name="Mondo S."/>
            <person name="Nolan M."/>
            <person name="Ohm R."/>
            <person name="Pangilinan J."/>
            <person name="Park H.-J."/>
            <person name="Ramirez L."/>
            <person name="Alfaro M."/>
            <person name="Sun H."/>
            <person name="Tritt A."/>
            <person name="Yoshinaga Y."/>
            <person name="Zwiers L.-H."/>
            <person name="Turgeon B."/>
            <person name="Goodwin S."/>
            <person name="Spatafora J."/>
            <person name="Crous P."/>
            <person name="Grigoriev I."/>
        </authorList>
    </citation>
    <scope>NUCLEOTIDE SEQUENCE</scope>
    <source>
        <strain evidence="10">CBS 113979</strain>
    </source>
</reference>
<evidence type="ECO:0000259" key="8">
    <source>
        <dbReference type="PROSITE" id="PS50975"/>
    </source>
</evidence>
<evidence type="ECO:0000256" key="5">
    <source>
        <dbReference type="ARBA" id="ARBA00023267"/>
    </source>
</evidence>
<dbReference type="InterPro" id="IPR005482">
    <property type="entry name" value="Biotin_COase_C"/>
</dbReference>
<dbReference type="AlphaFoldDB" id="A0A6G1GMQ1"/>
<dbReference type="Proteomes" id="UP000800041">
    <property type="component" value="Unassembled WGS sequence"/>
</dbReference>
<dbReference type="InterPro" id="IPR011761">
    <property type="entry name" value="ATP-grasp"/>
</dbReference>
<dbReference type="SUPFAM" id="SSF56059">
    <property type="entry name" value="Glutathione synthetase ATP-binding domain-like"/>
    <property type="match status" value="1"/>
</dbReference>
<dbReference type="SUPFAM" id="SSF51246">
    <property type="entry name" value="Rudiment single hybrid motif"/>
    <property type="match status" value="1"/>
</dbReference>
<dbReference type="Pfam" id="PF02786">
    <property type="entry name" value="CPSase_L_D2"/>
    <property type="match status" value="1"/>
</dbReference>
<accession>A0A6G1GMQ1</accession>
<evidence type="ECO:0000256" key="4">
    <source>
        <dbReference type="ARBA" id="ARBA00022840"/>
    </source>
</evidence>
<keyword evidence="5" id="KW-0092">Biotin</keyword>
<keyword evidence="3 6" id="KW-0547">Nucleotide-binding</keyword>
<dbReference type="SUPFAM" id="SSF51230">
    <property type="entry name" value="Single hybrid motif"/>
    <property type="match status" value="1"/>
</dbReference>
<evidence type="ECO:0000256" key="3">
    <source>
        <dbReference type="ARBA" id="ARBA00022741"/>
    </source>
</evidence>
<dbReference type="Gene3D" id="3.30.470.20">
    <property type="entry name" value="ATP-grasp fold, B domain"/>
    <property type="match status" value="1"/>
</dbReference>